<protein>
    <recommendedName>
        <fullName evidence="6">tRNA (guanine-N(1)-)-methyltransferase</fullName>
        <ecNumber evidence="5">2.1.1.228</ecNumber>
    </recommendedName>
    <alternativeName>
        <fullName evidence="12">M1G-methyltransferase</fullName>
    </alternativeName>
    <alternativeName>
        <fullName evidence="13">tRNA [GM37] methyltransferase</fullName>
    </alternativeName>
</protein>
<dbReference type="InterPro" id="IPR029028">
    <property type="entry name" value="Alpha/beta_knot_MTases"/>
</dbReference>
<dbReference type="PANTHER" id="PTHR46417:SF1">
    <property type="entry name" value="TRNA (GUANINE-N(1)-)-METHYLTRANSFERASE"/>
    <property type="match status" value="1"/>
</dbReference>
<keyword evidence="11" id="KW-0819">tRNA processing</keyword>
<gene>
    <name evidence="16" type="ORF">ACD_2C00220G0010</name>
</gene>
<dbReference type="AlphaFoldDB" id="K2G4C3"/>
<dbReference type="PIRSF" id="PIRSF000386">
    <property type="entry name" value="tRNA_mtase"/>
    <property type="match status" value="1"/>
</dbReference>
<evidence type="ECO:0000256" key="11">
    <source>
        <dbReference type="ARBA" id="ARBA00022694"/>
    </source>
</evidence>
<dbReference type="Pfam" id="PF01746">
    <property type="entry name" value="tRNA_m1G_MT"/>
    <property type="match status" value="1"/>
</dbReference>
<comment type="subunit">
    <text evidence="4">Homodimer.</text>
</comment>
<evidence type="ECO:0000256" key="10">
    <source>
        <dbReference type="ARBA" id="ARBA00022691"/>
    </source>
</evidence>
<keyword evidence="7" id="KW-0963">Cytoplasm</keyword>
<evidence type="ECO:0000256" key="4">
    <source>
        <dbReference type="ARBA" id="ARBA00011738"/>
    </source>
</evidence>
<dbReference type="Gene3D" id="1.10.1270.20">
    <property type="entry name" value="tRNA(m1g37)methyltransferase, domain 2"/>
    <property type="match status" value="1"/>
</dbReference>
<dbReference type="InterPro" id="IPR023148">
    <property type="entry name" value="tRNA_m1G_MeTrfase_C_sf"/>
</dbReference>
<evidence type="ECO:0000259" key="15">
    <source>
        <dbReference type="Pfam" id="PF01746"/>
    </source>
</evidence>
<evidence type="ECO:0000256" key="2">
    <source>
        <dbReference type="ARBA" id="ARBA00004496"/>
    </source>
</evidence>
<evidence type="ECO:0000256" key="1">
    <source>
        <dbReference type="ARBA" id="ARBA00002634"/>
    </source>
</evidence>
<dbReference type="GO" id="GO:0005829">
    <property type="term" value="C:cytosol"/>
    <property type="evidence" value="ECO:0007669"/>
    <property type="project" value="TreeGrafter"/>
</dbReference>
<dbReference type="InterPro" id="IPR002649">
    <property type="entry name" value="tRNA_m1G_MeTrfase_TrmD"/>
</dbReference>
<organism evidence="16">
    <name type="scientific">uncultured bacterium</name>
    <name type="common">gcode 4</name>
    <dbReference type="NCBI Taxonomy" id="1234023"/>
    <lineage>
        <taxon>Bacteria</taxon>
        <taxon>environmental samples</taxon>
    </lineage>
</organism>
<evidence type="ECO:0000313" key="16">
    <source>
        <dbReference type="EMBL" id="EKE29147.1"/>
    </source>
</evidence>
<dbReference type="GO" id="GO:0052906">
    <property type="term" value="F:tRNA (guanine(37)-N1)-methyltransferase activity"/>
    <property type="evidence" value="ECO:0007669"/>
    <property type="project" value="UniProtKB-EC"/>
</dbReference>
<evidence type="ECO:0000256" key="14">
    <source>
        <dbReference type="ARBA" id="ARBA00047783"/>
    </source>
</evidence>
<comment type="similarity">
    <text evidence="3">Belongs to the RNA methyltransferase TrmD family.</text>
</comment>
<accession>K2G4C3</accession>
<dbReference type="GO" id="GO:0002939">
    <property type="term" value="P:tRNA N1-guanine methylation"/>
    <property type="evidence" value="ECO:0007669"/>
    <property type="project" value="TreeGrafter"/>
</dbReference>
<keyword evidence="9 16" id="KW-0808">Transferase</keyword>
<name>K2G4C3_9BACT</name>
<dbReference type="PANTHER" id="PTHR46417">
    <property type="entry name" value="TRNA (GUANINE-N(1)-)-METHYLTRANSFERASE"/>
    <property type="match status" value="1"/>
</dbReference>
<keyword evidence="8 16" id="KW-0489">Methyltransferase</keyword>
<evidence type="ECO:0000256" key="7">
    <source>
        <dbReference type="ARBA" id="ARBA00022490"/>
    </source>
</evidence>
<evidence type="ECO:0000256" key="6">
    <source>
        <dbReference type="ARBA" id="ARBA00014679"/>
    </source>
</evidence>
<dbReference type="InterPro" id="IPR016009">
    <property type="entry name" value="tRNA_MeTrfase_TRMD/TRM10"/>
</dbReference>
<evidence type="ECO:0000256" key="13">
    <source>
        <dbReference type="ARBA" id="ARBA00033392"/>
    </source>
</evidence>
<dbReference type="EMBL" id="AMFJ01000220">
    <property type="protein sequence ID" value="EKE29147.1"/>
    <property type="molecule type" value="Genomic_DNA"/>
</dbReference>
<proteinExistence type="inferred from homology"/>
<evidence type="ECO:0000256" key="12">
    <source>
        <dbReference type="ARBA" id="ARBA00029736"/>
    </source>
</evidence>
<dbReference type="EC" id="2.1.1.228" evidence="5"/>
<keyword evidence="10" id="KW-0949">S-adenosyl-L-methionine</keyword>
<comment type="caution">
    <text evidence="16">The sequence shown here is derived from an EMBL/GenBank/DDBJ whole genome shotgun (WGS) entry which is preliminary data.</text>
</comment>
<dbReference type="SUPFAM" id="SSF75217">
    <property type="entry name" value="alpha/beta knot"/>
    <property type="match status" value="1"/>
</dbReference>
<feature type="domain" description="tRNA methyltransferase TRMD/TRM10-type" evidence="15">
    <location>
        <begin position="1"/>
        <end position="212"/>
    </location>
</feature>
<evidence type="ECO:0000256" key="3">
    <source>
        <dbReference type="ARBA" id="ARBA00007630"/>
    </source>
</evidence>
<comment type="catalytic activity">
    <reaction evidence="14">
        <text>guanosine(37) in tRNA + S-adenosyl-L-methionine = N(1)-methylguanosine(37) in tRNA + S-adenosyl-L-homocysteine + H(+)</text>
        <dbReference type="Rhea" id="RHEA:36899"/>
        <dbReference type="Rhea" id="RHEA-COMP:10145"/>
        <dbReference type="Rhea" id="RHEA-COMP:10147"/>
        <dbReference type="ChEBI" id="CHEBI:15378"/>
        <dbReference type="ChEBI" id="CHEBI:57856"/>
        <dbReference type="ChEBI" id="CHEBI:59789"/>
        <dbReference type="ChEBI" id="CHEBI:73542"/>
        <dbReference type="ChEBI" id="CHEBI:74269"/>
        <dbReference type="EC" id="2.1.1.228"/>
    </reaction>
</comment>
<evidence type="ECO:0000256" key="8">
    <source>
        <dbReference type="ARBA" id="ARBA00022603"/>
    </source>
</evidence>
<comment type="subcellular location">
    <subcellularLocation>
        <location evidence="2">Cytoplasm</location>
    </subcellularLocation>
</comment>
<reference evidence="16" key="1">
    <citation type="journal article" date="2012" name="Science">
        <title>Fermentation, hydrogen, and sulfur metabolism in multiple uncultivated bacterial phyla.</title>
        <authorList>
            <person name="Wrighton K.C."/>
            <person name="Thomas B.C."/>
            <person name="Sharon I."/>
            <person name="Miller C.S."/>
            <person name="Castelle C.J."/>
            <person name="VerBerkmoes N.C."/>
            <person name="Wilkins M.J."/>
            <person name="Hettich R.L."/>
            <person name="Lipton M.S."/>
            <person name="Williams K.H."/>
            <person name="Long P.E."/>
            <person name="Banfield J.F."/>
        </authorList>
    </citation>
    <scope>NUCLEOTIDE SEQUENCE [LARGE SCALE GENOMIC DNA]</scope>
</reference>
<comment type="function">
    <text evidence="1">Specifically methylates guanosine-37 in various tRNAs.</text>
</comment>
<dbReference type="InterPro" id="IPR029026">
    <property type="entry name" value="tRNA_m1G_MTases_N"/>
</dbReference>
<evidence type="ECO:0000256" key="9">
    <source>
        <dbReference type="ARBA" id="ARBA00022679"/>
    </source>
</evidence>
<evidence type="ECO:0000256" key="5">
    <source>
        <dbReference type="ARBA" id="ARBA00012807"/>
    </source>
</evidence>
<dbReference type="Gene3D" id="3.40.1280.10">
    <property type="match status" value="1"/>
</dbReference>
<sequence length="214" mass="25839">MKFHIITIFPDSFKSYFEASILKIAQEKKVFIPVIYNLCDYSVVNTRRIDDRPFWWLPWTIFSPEPLAAAIDSIIEKNWNLEVIYLSPRWKVINPALLEKFARSEKDCILICWHYEGIDQRIIDHYKIKEISIWKYVLTSWELAAMVLIDWIVRLIPWVISDESLKEESFSLGLQGKKEYPQYTRPQEWRWRRVPDELISWDPKKIVAWKKKFL</sequence>